<dbReference type="EMBL" id="QCXX01000002">
    <property type="protein sequence ID" value="PUV25067.1"/>
    <property type="molecule type" value="Genomic_DNA"/>
</dbReference>
<dbReference type="Proteomes" id="UP000250831">
    <property type="component" value="Unassembled WGS sequence"/>
</dbReference>
<protein>
    <submittedName>
        <fullName evidence="1">Uncharacterized protein</fullName>
    </submittedName>
</protein>
<organism evidence="1 2">
    <name type="scientific">Sphingobacterium athyrii</name>
    <dbReference type="NCBI Taxonomy" id="2152717"/>
    <lineage>
        <taxon>Bacteria</taxon>
        <taxon>Pseudomonadati</taxon>
        <taxon>Bacteroidota</taxon>
        <taxon>Sphingobacteriia</taxon>
        <taxon>Sphingobacteriales</taxon>
        <taxon>Sphingobacteriaceae</taxon>
        <taxon>Sphingobacterium</taxon>
    </lineage>
</organism>
<evidence type="ECO:0000313" key="2">
    <source>
        <dbReference type="Proteomes" id="UP000250831"/>
    </source>
</evidence>
<sequence>MGISGWKIETEELKLRKLKGVDDIYIEDGHIRGVVITVDRDDFQDTVWPICRELVHSEPSPPRETLRYPFQMVAISRLGLPTTGQDSRRAQLLPN</sequence>
<keyword evidence="2" id="KW-1185">Reference proteome</keyword>
<evidence type="ECO:0000313" key="1">
    <source>
        <dbReference type="EMBL" id="PUV25067.1"/>
    </source>
</evidence>
<gene>
    <name evidence="1" type="ORF">DCO56_08990</name>
</gene>
<reference evidence="1 2" key="1">
    <citation type="submission" date="2018-04" db="EMBL/GenBank/DDBJ databases">
        <title>Sphingobacterium sp. M46 Genome.</title>
        <authorList>
            <person name="Cheng J."/>
            <person name="Li Y."/>
        </authorList>
    </citation>
    <scope>NUCLEOTIDE SEQUENCE [LARGE SCALE GENOMIC DNA]</scope>
    <source>
        <strain evidence="1 2">M46</strain>
    </source>
</reference>
<name>A0A363NWE2_9SPHI</name>
<accession>A0A363NWE2</accession>
<proteinExistence type="predicted"/>
<dbReference type="AlphaFoldDB" id="A0A363NWE2"/>
<comment type="caution">
    <text evidence="1">The sequence shown here is derived from an EMBL/GenBank/DDBJ whole genome shotgun (WGS) entry which is preliminary data.</text>
</comment>